<evidence type="ECO:0000256" key="4">
    <source>
        <dbReference type="ARBA" id="ARBA00022679"/>
    </source>
</evidence>
<keyword evidence="7 9" id="KW-0472">Membrane</keyword>
<keyword evidence="12" id="KW-1185">Reference proteome</keyword>
<evidence type="ECO:0000256" key="2">
    <source>
        <dbReference type="ARBA" id="ARBA00022475"/>
    </source>
</evidence>
<evidence type="ECO:0000256" key="1">
    <source>
        <dbReference type="ARBA" id="ARBA00004651"/>
    </source>
</evidence>
<dbReference type="PANTHER" id="PTHR33908:SF11">
    <property type="entry name" value="MEMBRANE PROTEIN"/>
    <property type="match status" value="1"/>
</dbReference>
<reference evidence="11 12" key="1">
    <citation type="journal article" date="2019" name="Int. J. Syst. Evol. Microbiol.">
        <title>The Global Catalogue of Microorganisms (GCM) 10K type strain sequencing project: providing services to taxonomists for standard genome sequencing and annotation.</title>
        <authorList>
            <consortium name="The Broad Institute Genomics Platform"/>
            <consortium name="The Broad Institute Genome Sequencing Center for Infectious Disease"/>
            <person name="Wu L."/>
            <person name="Ma J."/>
        </authorList>
    </citation>
    <scope>NUCLEOTIDE SEQUENCE [LARGE SCALE GENOMIC DNA]</scope>
    <source>
        <strain evidence="11 12">JCM 6305</strain>
    </source>
</reference>
<dbReference type="RefSeq" id="WP_344324173.1">
    <property type="nucleotide sequence ID" value="NZ_BAAASZ010000026.1"/>
</dbReference>
<dbReference type="InterPro" id="IPR038731">
    <property type="entry name" value="RgtA/B/C-like"/>
</dbReference>
<evidence type="ECO:0000256" key="6">
    <source>
        <dbReference type="ARBA" id="ARBA00022989"/>
    </source>
</evidence>
<dbReference type="Pfam" id="PF13231">
    <property type="entry name" value="PMT_2"/>
    <property type="match status" value="1"/>
</dbReference>
<comment type="subcellular location">
    <subcellularLocation>
        <location evidence="1">Cell membrane</location>
        <topology evidence="1">Multi-pass membrane protein</topology>
    </subcellularLocation>
</comment>
<evidence type="ECO:0000259" key="10">
    <source>
        <dbReference type="Pfam" id="PF13231"/>
    </source>
</evidence>
<keyword evidence="2" id="KW-1003">Cell membrane</keyword>
<evidence type="ECO:0000313" key="12">
    <source>
        <dbReference type="Proteomes" id="UP001501638"/>
    </source>
</evidence>
<keyword evidence="6 9" id="KW-1133">Transmembrane helix</keyword>
<gene>
    <name evidence="11" type="ORF">GCM10010405_36230</name>
</gene>
<evidence type="ECO:0000313" key="11">
    <source>
        <dbReference type="EMBL" id="GAA2449526.1"/>
    </source>
</evidence>
<feature type="domain" description="Glycosyltransferase RgtA/B/C/D-like" evidence="10">
    <location>
        <begin position="86"/>
        <end position="223"/>
    </location>
</feature>
<protein>
    <recommendedName>
        <fullName evidence="10">Glycosyltransferase RgtA/B/C/D-like domain-containing protein</fullName>
    </recommendedName>
</protein>
<keyword evidence="5 9" id="KW-0812">Transmembrane</keyword>
<keyword evidence="4" id="KW-0808">Transferase</keyword>
<feature type="region of interest" description="Disordered" evidence="8">
    <location>
        <begin position="1"/>
        <end position="27"/>
    </location>
</feature>
<keyword evidence="3" id="KW-0328">Glycosyltransferase</keyword>
<evidence type="ECO:0000256" key="9">
    <source>
        <dbReference type="SAM" id="Phobius"/>
    </source>
</evidence>
<feature type="transmembrane region" description="Helical" evidence="9">
    <location>
        <begin position="186"/>
        <end position="210"/>
    </location>
</feature>
<evidence type="ECO:0000256" key="8">
    <source>
        <dbReference type="SAM" id="MobiDB-lite"/>
    </source>
</evidence>
<feature type="transmembrane region" description="Helical" evidence="9">
    <location>
        <begin position="222"/>
        <end position="251"/>
    </location>
</feature>
<sequence>MPTAAEPPRSTAGAPEPTDPRTPARPAADARPFWPVLLPVLLALAALTRVPSFLRPVWNPDEGFLATQARMLADGGVLYDTVVDRKPPLLPWLYQGTFALFGDESLWPPKAAAVLAVATTAALLASLARRRWGERAGWTAGLLYAPVSVCLGPEDAQAANFEIFALPFTVAAVWCADRRRWGAAGLAVAGAFLVKQTGGAVLLPVAYLLWRSVPRGRERWTALARLGAGSAVPVVAVALATGWRGFLFWTVTGSGSYASFAGSELHVLGRGLGNTALVAAGYVGLLVPLAAALRGRVPGRRRVLTPDLWVWLAASAIAVLSGFHFFGHYYLQLLPPLVLLATGALRLLPADRLRTTALCCALSCSVFLGWTAVADDTELEHARRVAAAVREHAAPDEKVLIWGMHPEGYWFADRAPASRYLTAGLLTNFSGGRDGHRVGERYGVEGGWRTFRAELTKDPPKVVVDDSRGKPYAPSRMPTLRSFLAAHYERVERVDGAVVYVLRAER</sequence>
<comment type="caution">
    <text evidence="11">The sequence shown here is derived from an EMBL/GenBank/DDBJ whole genome shotgun (WGS) entry which is preliminary data.</text>
</comment>
<dbReference type="PANTHER" id="PTHR33908">
    <property type="entry name" value="MANNOSYLTRANSFERASE YKCB-RELATED"/>
    <property type="match status" value="1"/>
</dbReference>
<proteinExistence type="predicted"/>
<dbReference type="InterPro" id="IPR050297">
    <property type="entry name" value="LipidA_mod_glycosyltrf_83"/>
</dbReference>
<name>A0ABN3K4Y9_9ACTN</name>
<feature type="transmembrane region" description="Helical" evidence="9">
    <location>
        <begin position="271"/>
        <end position="291"/>
    </location>
</feature>
<dbReference type="Proteomes" id="UP001501638">
    <property type="component" value="Unassembled WGS sequence"/>
</dbReference>
<dbReference type="EMBL" id="BAAASZ010000026">
    <property type="protein sequence ID" value="GAA2449526.1"/>
    <property type="molecule type" value="Genomic_DNA"/>
</dbReference>
<organism evidence="11 12">
    <name type="scientific">Streptomyces macrosporus</name>
    <dbReference type="NCBI Taxonomy" id="44032"/>
    <lineage>
        <taxon>Bacteria</taxon>
        <taxon>Bacillati</taxon>
        <taxon>Actinomycetota</taxon>
        <taxon>Actinomycetes</taxon>
        <taxon>Kitasatosporales</taxon>
        <taxon>Streptomycetaceae</taxon>
        <taxon>Streptomyces</taxon>
    </lineage>
</organism>
<feature type="transmembrane region" description="Helical" evidence="9">
    <location>
        <begin position="303"/>
        <end position="323"/>
    </location>
</feature>
<evidence type="ECO:0000256" key="3">
    <source>
        <dbReference type="ARBA" id="ARBA00022676"/>
    </source>
</evidence>
<accession>A0ABN3K4Y9</accession>
<evidence type="ECO:0000256" key="5">
    <source>
        <dbReference type="ARBA" id="ARBA00022692"/>
    </source>
</evidence>
<evidence type="ECO:0000256" key="7">
    <source>
        <dbReference type="ARBA" id="ARBA00023136"/>
    </source>
</evidence>